<protein>
    <recommendedName>
        <fullName evidence="10">RNA helicase</fullName>
    </recommendedName>
</protein>
<dbReference type="Pfam" id="PF00270">
    <property type="entry name" value="DEAD"/>
    <property type="match status" value="1"/>
</dbReference>
<dbReference type="CDD" id="cd00268">
    <property type="entry name" value="DEADc"/>
    <property type="match status" value="1"/>
</dbReference>
<comment type="caution">
    <text evidence="8">The sequence shown here is derived from an EMBL/GenBank/DDBJ whole genome shotgun (WGS) entry which is preliminary data.</text>
</comment>
<evidence type="ECO:0000256" key="1">
    <source>
        <dbReference type="ARBA" id="ARBA00022741"/>
    </source>
</evidence>
<dbReference type="InterPro" id="IPR011545">
    <property type="entry name" value="DEAD/DEAH_box_helicase_dom"/>
</dbReference>
<dbReference type="SMART" id="SM00490">
    <property type="entry name" value="HELICc"/>
    <property type="match status" value="1"/>
</dbReference>
<dbReference type="InterPro" id="IPR000629">
    <property type="entry name" value="RNA-helicase_DEAD-box_CS"/>
</dbReference>
<dbReference type="CDD" id="cd18787">
    <property type="entry name" value="SF2_C_DEAD"/>
    <property type="match status" value="1"/>
</dbReference>
<dbReference type="InterPro" id="IPR044742">
    <property type="entry name" value="DEAD/DEAH_RhlB"/>
</dbReference>
<reference evidence="8" key="1">
    <citation type="journal article" date="2023" name="G3 (Bethesda)">
        <title>Whole genome assemblies of Zophobas morio and Tenebrio molitor.</title>
        <authorList>
            <person name="Kaur S."/>
            <person name="Stinson S.A."/>
            <person name="diCenzo G.C."/>
        </authorList>
    </citation>
    <scope>NUCLEOTIDE SEQUENCE</scope>
    <source>
        <strain evidence="8">QUZm001</strain>
    </source>
</reference>
<gene>
    <name evidence="8" type="ORF">Zmor_004324</name>
</gene>
<evidence type="ECO:0000256" key="2">
    <source>
        <dbReference type="ARBA" id="ARBA00022801"/>
    </source>
</evidence>
<dbReference type="EMBL" id="JALNTZ010000155">
    <property type="protein sequence ID" value="KAJ3636384.1"/>
    <property type="molecule type" value="Genomic_DNA"/>
</dbReference>
<dbReference type="GO" id="GO:0005524">
    <property type="term" value="F:ATP binding"/>
    <property type="evidence" value="ECO:0007669"/>
    <property type="project" value="UniProtKB-KW"/>
</dbReference>
<evidence type="ECO:0000256" key="5">
    <source>
        <dbReference type="RuleBase" id="RU000492"/>
    </source>
</evidence>
<dbReference type="InterPro" id="IPR001650">
    <property type="entry name" value="Helicase_C-like"/>
</dbReference>
<evidence type="ECO:0000259" key="6">
    <source>
        <dbReference type="PROSITE" id="PS51192"/>
    </source>
</evidence>
<dbReference type="PANTHER" id="PTHR47959:SF1">
    <property type="entry name" value="ATP-DEPENDENT RNA HELICASE DBPA"/>
    <property type="match status" value="1"/>
</dbReference>
<dbReference type="PANTHER" id="PTHR47959">
    <property type="entry name" value="ATP-DEPENDENT RNA HELICASE RHLE-RELATED"/>
    <property type="match status" value="1"/>
</dbReference>
<evidence type="ECO:0000313" key="9">
    <source>
        <dbReference type="Proteomes" id="UP001168821"/>
    </source>
</evidence>
<feature type="domain" description="Helicase ATP-binding" evidence="6">
    <location>
        <begin position="57"/>
        <end position="232"/>
    </location>
</feature>
<organism evidence="8 9">
    <name type="scientific">Zophobas morio</name>
    <dbReference type="NCBI Taxonomy" id="2755281"/>
    <lineage>
        <taxon>Eukaryota</taxon>
        <taxon>Metazoa</taxon>
        <taxon>Ecdysozoa</taxon>
        <taxon>Arthropoda</taxon>
        <taxon>Hexapoda</taxon>
        <taxon>Insecta</taxon>
        <taxon>Pterygota</taxon>
        <taxon>Neoptera</taxon>
        <taxon>Endopterygota</taxon>
        <taxon>Coleoptera</taxon>
        <taxon>Polyphaga</taxon>
        <taxon>Cucujiformia</taxon>
        <taxon>Tenebrionidae</taxon>
        <taxon>Zophobas</taxon>
    </lineage>
</organism>
<keyword evidence="1 5" id="KW-0547">Nucleotide-binding</keyword>
<evidence type="ECO:0000256" key="3">
    <source>
        <dbReference type="ARBA" id="ARBA00022806"/>
    </source>
</evidence>
<keyword evidence="4 5" id="KW-0067">ATP-binding</keyword>
<evidence type="ECO:0000256" key="4">
    <source>
        <dbReference type="ARBA" id="ARBA00022840"/>
    </source>
</evidence>
<name>A0AA38HKX9_9CUCU</name>
<accession>A0AA38HKX9</accession>
<dbReference type="PROSITE" id="PS51194">
    <property type="entry name" value="HELICASE_CTER"/>
    <property type="match status" value="1"/>
</dbReference>
<dbReference type="AlphaFoldDB" id="A0AA38HKX9"/>
<dbReference type="InterPro" id="IPR014001">
    <property type="entry name" value="Helicase_ATP-bd"/>
</dbReference>
<dbReference type="InterPro" id="IPR027417">
    <property type="entry name" value="P-loop_NTPase"/>
</dbReference>
<sequence length="747" mass="83750">MGIFRFASRVSFVNWRASERFPINPLLKSSLRKESSNPAVLRKNGIERLFPIQSACYDYIYNFKDVIARARTGTGKTLSFALPMVERLKSDGFRAASTPIALILSPTRELALQISKEFSKIDPNLRISCLYGGVSYTNQLNQLKRSPHFIVATPGRLCDLMNKDCLNFKNIKYFVLDEADRMLDIGFEKDLNLIIQTVKEVNPSVQISLFSATIPSWVRSTVGRFMDKDYALVDLVGDADPQTSETLVHKALVCQPDLYPLAIQRLIKFLGASRVIVFTETRVEASNLAMKLPNAAALHGDVSQATRETRLRRFKEGHLTCLVATDVAARGIDVPDIDLVLQVGPPRDDETYVHRSGLCVTLFEDVNDIRRIEEHIKQKISIIALPCSTAALESTVNTVNKKLGALSTTAYKNLLEHASELLKKYEAQQVPFKFMPTSLKRSARLFLLQAVAMLYALSLQANPDARCMSALTGKEGWQTWQTPVNHDGCFQVLRKHGMFTELYRTTKGGVVFDLPVSQEADVKAAFDAEQQEVALVTGDLPEVLNFPTNLVPSRKRFGQQRDGFLNACYKEQSWFGKFPPHENGYNSAASVTAYFDNRRVPVNQPLLGRSRLKARQVHLYAATIPSAVFLEGLVVKVPRQKLRMAQWAGLTKDLRPLGCYFCSTIAPNACTLAEDATYFRMLFSTNIKPLHRATRFHLTMQGQWLRELPSTTLTAHYCGCKKRSCSSGTILWYCSAADAQATLENVF</sequence>
<dbReference type="SUPFAM" id="SSF52540">
    <property type="entry name" value="P-loop containing nucleoside triphosphate hydrolases"/>
    <property type="match status" value="1"/>
</dbReference>
<evidence type="ECO:0008006" key="10">
    <source>
        <dbReference type="Google" id="ProtNLM"/>
    </source>
</evidence>
<comment type="similarity">
    <text evidence="5">Belongs to the DEAD box helicase family.</text>
</comment>
<dbReference type="PROSITE" id="PS00039">
    <property type="entry name" value="DEAD_ATP_HELICASE"/>
    <property type="match status" value="1"/>
</dbReference>
<dbReference type="PROSITE" id="PS51192">
    <property type="entry name" value="HELICASE_ATP_BIND_1"/>
    <property type="match status" value="1"/>
</dbReference>
<dbReference type="GO" id="GO:0016787">
    <property type="term" value="F:hydrolase activity"/>
    <property type="evidence" value="ECO:0007669"/>
    <property type="project" value="UniProtKB-KW"/>
</dbReference>
<dbReference type="Pfam" id="PF00271">
    <property type="entry name" value="Helicase_C"/>
    <property type="match status" value="1"/>
</dbReference>
<keyword evidence="3 5" id="KW-0347">Helicase</keyword>
<proteinExistence type="inferred from homology"/>
<evidence type="ECO:0000313" key="8">
    <source>
        <dbReference type="EMBL" id="KAJ3636384.1"/>
    </source>
</evidence>
<keyword evidence="2 5" id="KW-0378">Hydrolase</keyword>
<feature type="domain" description="Helicase C-terminal" evidence="7">
    <location>
        <begin position="262"/>
        <end position="407"/>
    </location>
</feature>
<dbReference type="GO" id="GO:0003724">
    <property type="term" value="F:RNA helicase activity"/>
    <property type="evidence" value="ECO:0007669"/>
    <property type="project" value="TreeGrafter"/>
</dbReference>
<dbReference type="SMART" id="SM00487">
    <property type="entry name" value="DEXDc"/>
    <property type="match status" value="1"/>
</dbReference>
<evidence type="ECO:0000259" key="7">
    <source>
        <dbReference type="PROSITE" id="PS51194"/>
    </source>
</evidence>
<dbReference type="GO" id="GO:0005829">
    <property type="term" value="C:cytosol"/>
    <property type="evidence" value="ECO:0007669"/>
    <property type="project" value="TreeGrafter"/>
</dbReference>
<dbReference type="Gene3D" id="3.40.50.300">
    <property type="entry name" value="P-loop containing nucleotide triphosphate hydrolases"/>
    <property type="match status" value="2"/>
</dbReference>
<dbReference type="Proteomes" id="UP001168821">
    <property type="component" value="Unassembled WGS sequence"/>
</dbReference>
<keyword evidence="9" id="KW-1185">Reference proteome</keyword>
<dbReference type="InterPro" id="IPR050079">
    <property type="entry name" value="DEAD_box_RNA_helicase"/>
</dbReference>
<dbReference type="GO" id="GO:0003676">
    <property type="term" value="F:nucleic acid binding"/>
    <property type="evidence" value="ECO:0007669"/>
    <property type="project" value="InterPro"/>
</dbReference>